<dbReference type="Proteomes" id="UP001272052">
    <property type="component" value="Unassembled WGS sequence"/>
</dbReference>
<evidence type="ECO:0000256" key="2">
    <source>
        <dbReference type="SAM" id="Phobius"/>
    </source>
</evidence>
<keyword evidence="2" id="KW-0472">Membrane</keyword>
<protein>
    <submittedName>
        <fullName evidence="3">Uncharacterized protein</fullName>
    </submittedName>
</protein>
<keyword evidence="4" id="KW-1185">Reference proteome</keyword>
<dbReference type="EMBL" id="JAWDKC010000001">
    <property type="protein sequence ID" value="MDV0444530.1"/>
    <property type="molecule type" value="Genomic_DNA"/>
</dbReference>
<proteinExistence type="predicted"/>
<name>A0ABU3VMF7_9EURY</name>
<feature type="transmembrane region" description="Helical" evidence="2">
    <location>
        <begin position="56"/>
        <end position="79"/>
    </location>
</feature>
<keyword evidence="2" id="KW-0812">Transmembrane</keyword>
<evidence type="ECO:0000313" key="4">
    <source>
        <dbReference type="Proteomes" id="UP001272052"/>
    </source>
</evidence>
<organism evidence="3 4">
    <name type="scientific">Methanimicrococcus hacksteinii</name>
    <dbReference type="NCBI Taxonomy" id="3028293"/>
    <lineage>
        <taxon>Archaea</taxon>
        <taxon>Methanobacteriati</taxon>
        <taxon>Methanobacteriota</taxon>
        <taxon>Stenosarchaea group</taxon>
        <taxon>Methanomicrobia</taxon>
        <taxon>Methanosarcinales</taxon>
        <taxon>Methanosarcinaceae</taxon>
        <taxon>Methanimicrococcus</taxon>
    </lineage>
</organism>
<feature type="transmembrane region" description="Helical" evidence="2">
    <location>
        <begin position="15"/>
        <end position="36"/>
    </location>
</feature>
<comment type="caution">
    <text evidence="3">The sequence shown here is derived from an EMBL/GenBank/DDBJ whole genome shotgun (WGS) entry which is preliminary data.</text>
</comment>
<reference evidence="3 4" key="1">
    <citation type="submission" date="2023-06" db="EMBL/GenBank/DDBJ databases">
        <title>Genome sequence of Methanimicrococcus sp. At1.</title>
        <authorList>
            <person name="Protasov E."/>
            <person name="Platt K."/>
            <person name="Poehlein A."/>
            <person name="Daniel R."/>
            <person name="Brune A."/>
        </authorList>
    </citation>
    <scope>NUCLEOTIDE SEQUENCE [LARGE SCALE GENOMIC DNA]</scope>
    <source>
        <strain evidence="3 4">At1</strain>
    </source>
</reference>
<gene>
    <name evidence="3" type="ORF">MmiAt1_00560</name>
</gene>
<accession>A0ABU3VMF7</accession>
<feature type="region of interest" description="Disordered" evidence="1">
    <location>
        <begin position="86"/>
        <end position="110"/>
    </location>
</feature>
<dbReference type="RefSeq" id="WP_318784921.1">
    <property type="nucleotide sequence ID" value="NZ_JAWDKC010000001.1"/>
</dbReference>
<evidence type="ECO:0000313" key="3">
    <source>
        <dbReference type="EMBL" id="MDV0444530.1"/>
    </source>
</evidence>
<sequence>MSENSSDTDFSSKKFYAIVALGLIIFAAGTIFAYPAGVHLDDPDISAEEYAKQEKIYAVSKVGSMVGFIIALIPSVKILQNSLLKEKEKAEKSNGKKETKDEKEETKFFK</sequence>
<evidence type="ECO:0000256" key="1">
    <source>
        <dbReference type="SAM" id="MobiDB-lite"/>
    </source>
</evidence>
<keyword evidence="2" id="KW-1133">Transmembrane helix</keyword>